<dbReference type="Ensembl" id="ENSCJPT00005005353.1">
    <property type="protein sequence ID" value="ENSCJPP00005002930.1"/>
    <property type="gene ID" value="ENSCJPG00005003204.1"/>
</dbReference>
<evidence type="ECO:0000256" key="8">
    <source>
        <dbReference type="HAMAP-Rule" id="MF_03169"/>
    </source>
</evidence>
<comment type="subunit">
    <text evidence="8">Monomer.</text>
</comment>
<dbReference type="HAMAP" id="MF_03169">
    <property type="entry name" value="Adenylate_kinase_AK3"/>
    <property type="match status" value="1"/>
</dbReference>
<keyword evidence="4 8" id="KW-0418">Kinase</keyword>
<dbReference type="GO" id="GO:0005525">
    <property type="term" value="F:GTP binding"/>
    <property type="evidence" value="ECO:0007669"/>
    <property type="project" value="UniProtKB-KW"/>
</dbReference>
<feature type="region of interest" description="LID" evidence="8">
    <location>
        <begin position="220"/>
        <end position="257"/>
    </location>
</feature>
<dbReference type="AlphaFoldDB" id="A0A8C2Y680"/>
<dbReference type="PANTHER" id="PTHR23359">
    <property type="entry name" value="NUCLEOTIDE KINASE"/>
    <property type="match status" value="1"/>
</dbReference>
<reference evidence="11" key="1">
    <citation type="submission" date="2015-11" db="EMBL/GenBank/DDBJ databases">
        <authorList>
            <consortium name="International Coturnix japonica Genome Analysis Consortium"/>
            <person name="Warren W."/>
            <person name="Burt D.W."/>
            <person name="Antin P.B."/>
            <person name="Lanford R."/>
            <person name="Gros J."/>
            <person name="Wilson R.K."/>
        </authorList>
    </citation>
    <scope>NUCLEOTIDE SEQUENCE [LARGE SCALE GENOMIC DNA]</scope>
</reference>
<dbReference type="Gene3D" id="3.40.50.300">
    <property type="entry name" value="P-loop containing nucleotide triphosphate hydrolases"/>
    <property type="match status" value="1"/>
</dbReference>
<comment type="subcellular location">
    <subcellularLocation>
        <location evidence="1 8">Mitochondrion matrix</location>
    </subcellularLocation>
</comment>
<feature type="binding site" evidence="8">
    <location>
        <begin position="184"/>
        <end position="187"/>
    </location>
    <ligand>
        <name>AMP</name>
        <dbReference type="ChEBI" id="CHEBI:456215"/>
    </ligand>
</feature>
<organism evidence="11 12">
    <name type="scientific">Coturnix japonica</name>
    <name type="common">Japanese quail</name>
    <name type="synonym">Coturnix coturnix japonica</name>
    <dbReference type="NCBI Taxonomy" id="93934"/>
    <lineage>
        <taxon>Eukaryota</taxon>
        <taxon>Metazoa</taxon>
        <taxon>Chordata</taxon>
        <taxon>Craniata</taxon>
        <taxon>Vertebrata</taxon>
        <taxon>Euteleostomi</taxon>
        <taxon>Archelosauria</taxon>
        <taxon>Archosauria</taxon>
        <taxon>Dinosauria</taxon>
        <taxon>Saurischia</taxon>
        <taxon>Theropoda</taxon>
        <taxon>Coelurosauria</taxon>
        <taxon>Aves</taxon>
        <taxon>Neognathae</taxon>
        <taxon>Galloanserae</taxon>
        <taxon>Galliformes</taxon>
        <taxon>Phasianidae</taxon>
        <taxon>Perdicinae</taxon>
        <taxon>Coturnix</taxon>
    </lineage>
</organism>
<name>A0A8C2Y680_COTJA</name>
<dbReference type="OrthoDB" id="439792at2759"/>
<dbReference type="Proteomes" id="UP000694412">
    <property type="component" value="Chromosome Z"/>
</dbReference>
<dbReference type="InterPro" id="IPR027417">
    <property type="entry name" value="P-loop_NTPase"/>
</dbReference>
<dbReference type="GeneTree" id="ENSGT00940000155120"/>
<dbReference type="KEGG" id="cjo:107306088"/>
<dbReference type="FunFam" id="3.40.50.300:FF:000106">
    <property type="entry name" value="Adenylate kinase mitochondrial"/>
    <property type="match status" value="1"/>
</dbReference>
<sequence>MGFIFVPSYKNLSLLSPVLTAASPAERSRAERSPSLRGLLPPSAQLGHEAPPGGRRSRRRPLSFSPPPAPPGLGRGSCKRQRRRQRAGPGGSCGMAPPPLLRAVIMGPPGSGKGTISARIIKHFGMKHLSSGDLLRDNMQKKTEVGILAKSYIDQGRLIPDDIMTRLMLNELKGLDQHNWLLDGFPRTVAQAEALDKECQIDTVIDLDVPFETIKCRLTARWIHPTSGRVYNLEFSPPKVQGIDDITGEPLVQRDDDKPETVTKRLQAYDAQTKPVLEYYRKKGLLKSFSGTETNKIWPHIYTFLQTKLPDVSQKDAATPR</sequence>
<dbReference type="InterPro" id="IPR036193">
    <property type="entry name" value="ADK_active_lid_dom_sf"/>
</dbReference>
<evidence type="ECO:0000313" key="12">
    <source>
        <dbReference type="Proteomes" id="UP000694412"/>
    </source>
</evidence>
<feature type="domain" description="Adenylate kinase active site lid" evidence="10">
    <location>
        <begin position="221"/>
        <end position="256"/>
    </location>
</feature>
<comment type="similarity">
    <text evidence="8">Belongs to the adenylate kinase family. AK3 subfamily.</text>
</comment>
<feature type="binding site" evidence="8">
    <location>
        <position position="191"/>
    </location>
    <ligand>
        <name>AMP</name>
        <dbReference type="ChEBI" id="CHEBI:456215"/>
    </ligand>
</feature>
<dbReference type="GO" id="GO:0046899">
    <property type="term" value="F:nucleoside triphosphate adenylate kinase activity"/>
    <property type="evidence" value="ECO:0007669"/>
    <property type="project" value="UniProtKB-UniRule"/>
</dbReference>
<protein>
    <recommendedName>
        <fullName evidence="8">GTP:AMP phosphotransferase AK3, mitochondrial</fullName>
        <ecNumber evidence="8">2.7.4.10</ecNumber>
    </recommendedName>
    <alternativeName>
        <fullName evidence="8">Adenylate kinase 3</fullName>
        <shortName evidence="8">AK 3</shortName>
    </alternativeName>
</protein>
<evidence type="ECO:0000256" key="1">
    <source>
        <dbReference type="ARBA" id="ARBA00004305"/>
    </source>
</evidence>
<dbReference type="NCBIfam" id="TIGR01351">
    <property type="entry name" value="adk"/>
    <property type="match status" value="1"/>
</dbReference>
<dbReference type="InterPro" id="IPR000850">
    <property type="entry name" value="Adenylat/UMP-CMP_kin"/>
</dbReference>
<comment type="function">
    <text evidence="8">Involved in maintaining the homeostasis of cellular nucleotides by catalyzing the interconversion of nucleoside phosphates. Has GTP:AMP phosphotransferase and ITP:AMP phosphotransferase activities.</text>
</comment>
<feature type="binding site" evidence="8">
    <location>
        <position position="265"/>
    </location>
    <ligand>
        <name>AMP</name>
        <dbReference type="ChEBI" id="CHEBI:456215"/>
    </ligand>
</feature>
<feature type="region of interest" description="Disordered" evidence="9">
    <location>
        <begin position="24"/>
        <end position="100"/>
    </location>
</feature>
<dbReference type="Pfam" id="PF05191">
    <property type="entry name" value="ADK_lid"/>
    <property type="match status" value="1"/>
</dbReference>
<feature type="region of interest" description="NMPbind" evidence="8">
    <location>
        <begin position="130"/>
        <end position="159"/>
    </location>
</feature>
<feature type="binding site" evidence="8">
    <location>
        <begin position="230"/>
        <end position="231"/>
    </location>
    <ligand>
        <name>GTP</name>
        <dbReference type="ChEBI" id="CHEBI:37565"/>
    </ligand>
</feature>
<feature type="binding site" evidence="8">
    <location>
        <position position="131"/>
    </location>
    <ligand>
        <name>AMP</name>
        <dbReference type="ChEBI" id="CHEBI:456215"/>
    </ligand>
</feature>
<evidence type="ECO:0000256" key="7">
    <source>
        <dbReference type="ARBA" id="ARBA00048191"/>
    </source>
</evidence>
<dbReference type="CDD" id="cd01428">
    <property type="entry name" value="ADK"/>
    <property type="match status" value="1"/>
</dbReference>
<dbReference type="GO" id="GO:0006172">
    <property type="term" value="P:ADP biosynthetic process"/>
    <property type="evidence" value="ECO:0007669"/>
    <property type="project" value="UniProtKB-UniRule"/>
</dbReference>
<feature type="binding site" evidence="8">
    <location>
        <position position="294"/>
    </location>
    <ligand>
        <name>GTP</name>
        <dbReference type="ChEBI" id="CHEBI:37565"/>
    </ligand>
</feature>
<evidence type="ECO:0000256" key="6">
    <source>
        <dbReference type="ARBA" id="ARBA00023134"/>
    </source>
</evidence>
<dbReference type="GeneID" id="107306088"/>
<dbReference type="HAMAP" id="MF_00235">
    <property type="entry name" value="Adenylate_kinase_Adk"/>
    <property type="match status" value="1"/>
</dbReference>
<gene>
    <name evidence="8 11" type="primary">AK3</name>
</gene>
<dbReference type="PRINTS" id="PR00094">
    <property type="entry name" value="ADENYLTKNASE"/>
</dbReference>
<dbReference type="GO" id="GO:0005524">
    <property type="term" value="F:ATP binding"/>
    <property type="evidence" value="ECO:0007669"/>
    <property type="project" value="InterPro"/>
</dbReference>
<feature type="binding site" evidence="8">
    <location>
        <position position="221"/>
    </location>
    <ligand>
        <name>GTP</name>
        <dbReference type="ChEBI" id="CHEBI:37565"/>
    </ligand>
</feature>
<evidence type="ECO:0000313" key="11">
    <source>
        <dbReference type="Ensembl" id="ENSCJPP00005002930.1"/>
    </source>
</evidence>
<dbReference type="InterPro" id="IPR007862">
    <property type="entry name" value="Adenylate_kinase_lid-dom"/>
</dbReference>
<dbReference type="CTD" id="50808"/>
<dbReference type="RefSeq" id="XP_015704392.1">
    <property type="nucleotide sequence ID" value="XM_015848906.2"/>
</dbReference>
<evidence type="ECO:0000256" key="4">
    <source>
        <dbReference type="ARBA" id="ARBA00022777"/>
    </source>
</evidence>
<comment type="domain">
    <text evidence="8">Consists of three domains, a large central CORE domain and two small peripheral domains, NMPbind and LID, which undergo movements during catalysis. The LID domain closes over the site of phosphoryl transfer upon GTP binding. Assembling and dissambling the active center during each catalytic cycle provides an effective means to prevent GTP hydrolysis.</text>
</comment>
<dbReference type="GO" id="GO:0046051">
    <property type="term" value="P:UTP metabolic process"/>
    <property type="evidence" value="ECO:0007669"/>
    <property type="project" value="Ensembl"/>
</dbReference>
<dbReference type="GO" id="GO:0005759">
    <property type="term" value="C:mitochondrial matrix"/>
    <property type="evidence" value="ECO:0007669"/>
    <property type="project" value="UniProtKB-SubCell"/>
</dbReference>
<feature type="compositionally biased region" description="Basic residues" evidence="9">
    <location>
        <begin position="77"/>
        <end position="86"/>
    </location>
</feature>
<evidence type="ECO:0000256" key="3">
    <source>
        <dbReference type="ARBA" id="ARBA00022741"/>
    </source>
</evidence>
<keyword evidence="6 8" id="KW-0342">GTP-binding</keyword>
<dbReference type="SUPFAM" id="SSF57774">
    <property type="entry name" value="Microbial and mitochondrial ADK, insert 'zinc finger' domain"/>
    <property type="match status" value="1"/>
</dbReference>
<evidence type="ECO:0000256" key="5">
    <source>
        <dbReference type="ARBA" id="ARBA00023128"/>
    </source>
</evidence>
<keyword evidence="5 8" id="KW-0496">Mitochondrion</keyword>
<reference evidence="11" key="3">
    <citation type="submission" date="2025-09" db="UniProtKB">
        <authorList>
            <consortium name="Ensembl"/>
        </authorList>
    </citation>
    <scope>IDENTIFICATION</scope>
</reference>
<dbReference type="InterPro" id="IPR006259">
    <property type="entry name" value="Adenyl_kin_sub"/>
</dbReference>
<comment type="catalytic activity">
    <reaction evidence="8">
        <text>a ribonucleoside 5'-triphosphate + AMP = a ribonucleoside 5'-diphosphate + ADP</text>
        <dbReference type="Rhea" id="RHEA:13749"/>
        <dbReference type="ChEBI" id="CHEBI:57930"/>
        <dbReference type="ChEBI" id="CHEBI:61557"/>
        <dbReference type="ChEBI" id="CHEBI:456215"/>
        <dbReference type="ChEBI" id="CHEBI:456216"/>
        <dbReference type="EC" id="2.7.4.10"/>
    </reaction>
</comment>
<comment type="catalytic activity">
    <reaction evidence="7">
        <text>GTP + AMP = GDP + ADP</text>
        <dbReference type="Rhea" id="RHEA:29863"/>
        <dbReference type="ChEBI" id="CHEBI:37565"/>
        <dbReference type="ChEBI" id="CHEBI:58189"/>
        <dbReference type="ChEBI" id="CHEBI:456215"/>
        <dbReference type="ChEBI" id="CHEBI:456216"/>
    </reaction>
</comment>
<feature type="binding site" evidence="8">
    <location>
        <begin position="110"/>
        <end position="115"/>
    </location>
    <ligand>
        <name>GTP</name>
        <dbReference type="ChEBI" id="CHEBI:37565"/>
    </ligand>
</feature>
<accession>A0A8C2Y680</accession>
<dbReference type="InterPro" id="IPR028586">
    <property type="entry name" value="AK3/Ak4_mitochondrial"/>
</dbReference>
<dbReference type="GO" id="GO:0046033">
    <property type="term" value="P:AMP metabolic process"/>
    <property type="evidence" value="ECO:0007669"/>
    <property type="project" value="UniProtKB-UniRule"/>
</dbReference>
<evidence type="ECO:0000259" key="10">
    <source>
        <dbReference type="Pfam" id="PF05191"/>
    </source>
</evidence>
<keyword evidence="2 8" id="KW-0808">Transferase</keyword>
<evidence type="ECO:0000256" key="9">
    <source>
        <dbReference type="SAM" id="MobiDB-lite"/>
    </source>
</evidence>
<reference evidence="11" key="2">
    <citation type="submission" date="2025-08" db="UniProtKB">
        <authorList>
            <consortium name="Ensembl"/>
        </authorList>
    </citation>
    <scope>IDENTIFICATION</scope>
</reference>
<dbReference type="EC" id="2.7.4.10" evidence="8"/>
<dbReference type="Pfam" id="PF00406">
    <property type="entry name" value="ADK"/>
    <property type="match status" value="1"/>
</dbReference>
<dbReference type="SUPFAM" id="SSF52540">
    <property type="entry name" value="P-loop containing nucleoside triphosphate hydrolases"/>
    <property type="match status" value="1"/>
</dbReference>
<feature type="binding site" evidence="8">
    <location>
        <position position="254"/>
    </location>
    <ligand>
        <name>AMP</name>
        <dbReference type="ChEBI" id="CHEBI:456215"/>
    </ligand>
</feature>
<dbReference type="GO" id="GO:0046039">
    <property type="term" value="P:GTP metabolic process"/>
    <property type="evidence" value="ECO:0007669"/>
    <property type="project" value="UniProtKB-UniRule"/>
</dbReference>
<dbReference type="GO" id="GO:0004017">
    <property type="term" value="F:AMP kinase activity"/>
    <property type="evidence" value="ECO:0007669"/>
    <property type="project" value="InterPro"/>
</dbReference>
<proteinExistence type="inferred from homology"/>
<dbReference type="InterPro" id="IPR033690">
    <property type="entry name" value="Adenylat_kinase_CS"/>
</dbReference>
<feature type="binding site" evidence="8">
    <location>
        <begin position="157"/>
        <end position="159"/>
    </location>
    <ligand>
        <name>AMP</name>
        <dbReference type="ChEBI" id="CHEBI:456215"/>
    </ligand>
</feature>
<keyword evidence="12" id="KW-1185">Reference proteome</keyword>
<keyword evidence="3 8" id="KW-0547">Nucleotide-binding</keyword>
<feature type="binding site" evidence="8">
    <location>
        <position position="136"/>
    </location>
    <ligand>
        <name>AMP</name>
        <dbReference type="ChEBI" id="CHEBI:456215"/>
    </ligand>
</feature>
<dbReference type="PROSITE" id="PS00113">
    <property type="entry name" value="ADENYLATE_KINASE"/>
    <property type="match status" value="1"/>
</dbReference>
<dbReference type="GO" id="GO:0046041">
    <property type="term" value="P:ITP metabolic process"/>
    <property type="evidence" value="ECO:0007669"/>
    <property type="project" value="UniProtKB-UniRule"/>
</dbReference>
<evidence type="ECO:0000256" key="2">
    <source>
        <dbReference type="ARBA" id="ARBA00022679"/>
    </source>
</evidence>